<proteinExistence type="predicted"/>
<dbReference type="Proteomes" id="UP000249260">
    <property type="component" value="Unassembled WGS sequence"/>
</dbReference>
<gene>
    <name evidence="3" type="ORF">DL346_18145</name>
</gene>
<dbReference type="PANTHER" id="PTHR46558:SF14">
    <property type="entry name" value="HTH-TYPE TRANSCRIPTIONAL REGULATOR ANSR"/>
    <property type="match status" value="1"/>
</dbReference>
<dbReference type="InterPro" id="IPR001387">
    <property type="entry name" value="Cro/C1-type_HTH"/>
</dbReference>
<evidence type="ECO:0000256" key="1">
    <source>
        <dbReference type="ARBA" id="ARBA00023125"/>
    </source>
</evidence>
<feature type="domain" description="HTH cro/C1-type" evidence="2">
    <location>
        <begin position="7"/>
        <end position="61"/>
    </location>
</feature>
<evidence type="ECO:0000259" key="2">
    <source>
        <dbReference type="PROSITE" id="PS50943"/>
    </source>
</evidence>
<name>A0A328U5J0_9BACL</name>
<dbReference type="Gene3D" id="1.10.260.40">
    <property type="entry name" value="lambda repressor-like DNA-binding domains"/>
    <property type="match status" value="1"/>
</dbReference>
<dbReference type="RefSeq" id="WP_112883559.1">
    <property type="nucleotide sequence ID" value="NZ_QLUW01000003.1"/>
</dbReference>
<dbReference type="PANTHER" id="PTHR46558">
    <property type="entry name" value="TRACRIPTIONAL REGULATORY PROTEIN-RELATED-RELATED"/>
    <property type="match status" value="1"/>
</dbReference>
<dbReference type="InterPro" id="IPR010982">
    <property type="entry name" value="Lambda_DNA-bd_dom_sf"/>
</dbReference>
<sequence length="122" mass="14054">MNIGDRIAKLRDDRGWTQEQTAGLLGISRAALSHYEKNRREPDTDTLSKFADLFKVSVDFLVGRTNAPHVTLDEPVREFVEQLELSEEDLLSKYNLKIDGLSLTPEEAKRFIAFVRMERNMK</sequence>
<accession>A0A328U5J0</accession>
<dbReference type="Pfam" id="PF01381">
    <property type="entry name" value="HTH_3"/>
    <property type="match status" value="1"/>
</dbReference>
<evidence type="ECO:0000313" key="4">
    <source>
        <dbReference type="Proteomes" id="UP000249260"/>
    </source>
</evidence>
<dbReference type="AlphaFoldDB" id="A0A328U5J0"/>
<dbReference type="EMBL" id="QLUW01000003">
    <property type="protein sequence ID" value="RAP75294.1"/>
    <property type="molecule type" value="Genomic_DNA"/>
</dbReference>
<protein>
    <submittedName>
        <fullName evidence="3">Transcriptional regulator</fullName>
    </submittedName>
</protein>
<evidence type="ECO:0000313" key="3">
    <source>
        <dbReference type="EMBL" id="RAP75294.1"/>
    </source>
</evidence>
<keyword evidence="1" id="KW-0238">DNA-binding</keyword>
<dbReference type="GO" id="GO:0003677">
    <property type="term" value="F:DNA binding"/>
    <property type="evidence" value="ECO:0007669"/>
    <property type="project" value="UniProtKB-KW"/>
</dbReference>
<reference evidence="3 4" key="1">
    <citation type="submission" date="2018-06" db="EMBL/GenBank/DDBJ databases">
        <title>Paenibacillus montanisoli sp. nov., isolated from mountain area soil.</title>
        <authorList>
            <person name="Wu M."/>
        </authorList>
    </citation>
    <scope>NUCLEOTIDE SEQUENCE [LARGE SCALE GENOMIC DNA]</scope>
    <source>
        <strain evidence="3 4">RA17</strain>
    </source>
</reference>
<dbReference type="OrthoDB" id="8115576at2"/>
<keyword evidence="4" id="KW-1185">Reference proteome</keyword>
<dbReference type="PROSITE" id="PS50943">
    <property type="entry name" value="HTH_CROC1"/>
    <property type="match status" value="1"/>
</dbReference>
<comment type="caution">
    <text evidence="3">The sequence shown here is derived from an EMBL/GenBank/DDBJ whole genome shotgun (WGS) entry which is preliminary data.</text>
</comment>
<dbReference type="CDD" id="cd00093">
    <property type="entry name" value="HTH_XRE"/>
    <property type="match status" value="1"/>
</dbReference>
<organism evidence="3 4">
    <name type="scientific">Paenibacillus montanisoli</name>
    <dbReference type="NCBI Taxonomy" id="2081970"/>
    <lineage>
        <taxon>Bacteria</taxon>
        <taxon>Bacillati</taxon>
        <taxon>Bacillota</taxon>
        <taxon>Bacilli</taxon>
        <taxon>Bacillales</taxon>
        <taxon>Paenibacillaceae</taxon>
        <taxon>Paenibacillus</taxon>
    </lineage>
</organism>
<dbReference type="SMART" id="SM00530">
    <property type="entry name" value="HTH_XRE"/>
    <property type="match status" value="1"/>
</dbReference>
<dbReference type="SUPFAM" id="SSF47413">
    <property type="entry name" value="lambda repressor-like DNA-binding domains"/>
    <property type="match status" value="1"/>
</dbReference>